<evidence type="ECO:0000259" key="3">
    <source>
        <dbReference type="Pfam" id="PF00963"/>
    </source>
</evidence>
<feature type="compositionally biased region" description="Low complexity" evidence="1">
    <location>
        <begin position="170"/>
        <end position="203"/>
    </location>
</feature>
<reference evidence="4 5" key="1">
    <citation type="journal article" date="2016" name="Nat. Commun.">
        <title>Thousands of microbial genomes shed light on interconnected biogeochemical processes in an aquifer system.</title>
        <authorList>
            <person name="Anantharaman K."/>
            <person name="Brown C.T."/>
            <person name="Hug L.A."/>
            <person name="Sharon I."/>
            <person name="Castelle C.J."/>
            <person name="Probst A.J."/>
            <person name="Thomas B.C."/>
            <person name="Singh A."/>
            <person name="Wilkins M.J."/>
            <person name="Karaoz U."/>
            <person name="Brodie E.L."/>
            <person name="Williams K.H."/>
            <person name="Hubbard S.S."/>
            <person name="Banfield J.F."/>
        </authorList>
    </citation>
    <scope>NUCLEOTIDE SEQUENCE [LARGE SCALE GENOMIC DNA]</scope>
</reference>
<dbReference type="Proteomes" id="UP000178092">
    <property type="component" value="Unassembled WGS sequence"/>
</dbReference>
<keyword evidence="2" id="KW-1133">Transmembrane helix</keyword>
<accession>A0A1G2R4I1</accession>
<dbReference type="CDD" id="cd08547">
    <property type="entry name" value="Type_II_cohesin"/>
    <property type="match status" value="1"/>
</dbReference>
<keyword evidence="2" id="KW-0472">Membrane</keyword>
<feature type="region of interest" description="Disordered" evidence="1">
    <location>
        <begin position="165"/>
        <end position="203"/>
    </location>
</feature>
<dbReference type="EMBL" id="MHTV01000010">
    <property type="protein sequence ID" value="OHA67468.1"/>
    <property type="molecule type" value="Genomic_DNA"/>
</dbReference>
<dbReference type="InterPro" id="IPR008965">
    <property type="entry name" value="CBM2/CBM3_carb-bd_dom_sf"/>
</dbReference>
<feature type="region of interest" description="Disordered" evidence="1">
    <location>
        <begin position="286"/>
        <end position="310"/>
    </location>
</feature>
<dbReference type="Gene3D" id="2.60.40.680">
    <property type="match status" value="1"/>
</dbReference>
<feature type="transmembrane region" description="Helical" evidence="2">
    <location>
        <begin position="327"/>
        <end position="349"/>
    </location>
</feature>
<name>A0A1G2R4I1_9BACT</name>
<dbReference type="PROSITE" id="PS51257">
    <property type="entry name" value="PROKAR_LIPOPROTEIN"/>
    <property type="match status" value="1"/>
</dbReference>
<evidence type="ECO:0000313" key="5">
    <source>
        <dbReference type="Proteomes" id="UP000178092"/>
    </source>
</evidence>
<keyword evidence="2" id="KW-0812">Transmembrane</keyword>
<dbReference type="AlphaFoldDB" id="A0A1G2R4I1"/>
<gene>
    <name evidence="4" type="ORF">A3C04_00905</name>
</gene>
<dbReference type="GO" id="GO:0000272">
    <property type="term" value="P:polysaccharide catabolic process"/>
    <property type="evidence" value="ECO:0007669"/>
    <property type="project" value="InterPro"/>
</dbReference>
<comment type="caution">
    <text evidence="4">The sequence shown here is derived from an EMBL/GenBank/DDBJ whole genome shotgun (WGS) entry which is preliminary data.</text>
</comment>
<sequence length="356" mass="37334">MRFLSFGILVLLSACVWSCGIVSIARAQSAMLYVTPGNAVFNPGQTFQMKIMVNTGGEQVNAVAAYLSYPQDQLEATGVDTSRSVMTLFAEKEVRNGLIQISGGEPSPGFSGIQEIAAVTFRVKATGTATIVFNADSAVLRNSDNQNIWNLGASGKGVYDLQTPIPVPSPSATSAPRPTSTTPIASTPTPTRTPTVSASATPTPKNEGALLVINTSALWIADDQIKVTWETNREADSWVQYGVAPGDYDFIVIDGGLTTTHEIVVPGVGKGISYYIAPLSTDSAGKKASGNELQPIAGEPVSSPSPSPTPAKSARVLLEGFQLPSPMMLGFISLPILAAIIGGGALFFLRRRQSAI</sequence>
<evidence type="ECO:0000256" key="1">
    <source>
        <dbReference type="SAM" id="MobiDB-lite"/>
    </source>
</evidence>
<dbReference type="InterPro" id="IPR002102">
    <property type="entry name" value="Cohesin_dom"/>
</dbReference>
<feature type="domain" description="Cohesin" evidence="3">
    <location>
        <begin position="40"/>
        <end position="150"/>
    </location>
</feature>
<dbReference type="SUPFAM" id="SSF49384">
    <property type="entry name" value="Carbohydrate-binding domain"/>
    <property type="match status" value="1"/>
</dbReference>
<proteinExistence type="predicted"/>
<evidence type="ECO:0000256" key="2">
    <source>
        <dbReference type="SAM" id="Phobius"/>
    </source>
</evidence>
<evidence type="ECO:0000313" key="4">
    <source>
        <dbReference type="EMBL" id="OHA67468.1"/>
    </source>
</evidence>
<protein>
    <recommendedName>
        <fullName evidence="3">Cohesin domain-containing protein</fullName>
    </recommendedName>
</protein>
<dbReference type="Pfam" id="PF00963">
    <property type="entry name" value="Cohesin"/>
    <property type="match status" value="1"/>
</dbReference>
<dbReference type="GO" id="GO:0030246">
    <property type="term" value="F:carbohydrate binding"/>
    <property type="evidence" value="ECO:0007669"/>
    <property type="project" value="InterPro"/>
</dbReference>
<organism evidence="4 5">
    <name type="scientific">Candidatus Wildermuthbacteria bacterium RIFCSPHIGHO2_02_FULL_45_25</name>
    <dbReference type="NCBI Taxonomy" id="1802450"/>
    <lineage>
        <taxon>Bacteria</taxon>
        <taxon>Candidatus Wildermuthiibacteriota</taxon>
    </lineage>
</organism>